<reference evidence="1 2" key="1">
    <citation type="submission" date="2024-10" db="EMBL/GenBank/DDBJ databases">
        <title>The Natural Products Discovery Center: Release of the First 8490 Sequenced Strains for Exploring Actinobacteria Biosynthetic Diversity.</title>
        <authorList>
            <person name="Kalkreuter E."/>
            <person name="Kautsar S.A."/>
            <person name="Yang D."/>
            <person name="Bader C.D."/>
            <person name="Teijaro C.N."/>
            <person name="Fluegel L."/>
            <person name="Davis C.M."/>
            <person name="Simpson J.R."/>
            <person name="Lauterbach L."/>
            <person name="Steele A.D."/>
            <person name="Gui C."/>
            <person name="Meng S."/>
            <person name="Li G."/>
            <person name="Viehrig K."/>
            <person name="Ye F."/>
            <person name="Su P."/>
            <person name="Kiefer A.F."/>
            <person name="Nichols A."/>
            <person name="Cepeda A.J."/>
            <person name="Yan W."/>
            <person name="Fan B."/>
            <person name="Jiang Y."/>
            <person name="Adhikari A."/>
            <person name="Zheng C.-J."/>
            <person name="Schuster L."/>
            <person name="Cowan T.M."/>
            <person name="Smanski M.J."/>
            <person name="Chevrette M.G."/>
            <person name="De Carvalho L.P.S."/>
            <person name="Shen B."/>
        </authorList>
    </citation>
    <scope>NUCLEOTIDE SEQUENCE [LARGE SCALE GENOMIC DNA]</scope>
    <source>
        <strain evidence="1 2">NPDC050545</strain>
    </source>
</reference>
<protein>
    <recommendedName>
        <fullName evidence="3">DUF3093 domain-containing protein</fullName>
    </recommendedName>
</protein>
<evidence type="ECO:0000313" key="2">
    <source>
        <dbReference type="Proteomes" id="UP001612741"/>
    </source>
</evidence>
<gene>
    <name evidence="1" type="ORF">ACIBG2_48470</name>
</gene>
<comment type="caution">
    <text evidence="1">The sequence shown here is derived from an EMBL/GenBank/DDBJ whole genome shotgun (WGS) entry which is preliminary data.</text>
</comment>
<organism evidence="1 2">
    <name type="scientific">Nonomuraea typhae</name>
    <dbReference type="NCBI Taxonomy" id="2603600"/>
    <lineage>
        <taxon>Bacteria</taxon>
        <taxon>Bacillati</taxon>
        <taxon>Actinomycetota</taxon>
        <taxon>Actinomycetes</taxon>
        <taxon>Streptosporangiales</taxon>
        <taxon>Streptosporangiaceae</taxon>
        <taxon>Nonomuraea</taxon>
    </lineage>
</organism>
<dbReference type="RefSeq" id="WP_397091372.1">
    <property type="nucleotide sequence ID" value="NZ_JBITGY010000018.1"/>
</dbReference>
<dbReference type="Proteomes" id="UP001612741">
    <property type="component" value="Unassembled WGS sequence"/>
</dbReference>
<evidence type="ECO:0000313" key="1">
    <source>
        <dbReference type="EMBL" id="MFI6505289.1"/>
    </source>
</evidence>
<dbReference type="EMBL" id="JBITGY010000018">
    <property type="protein sequence ID" value="MFI6505289.1"/>
    <property type="molecule type" value="Genomic_DNA"/>
</dbReference>
<proteinExistence type="predicted"/>
<name>A0ABW7ZCN8_9ACTN</name>
<evidence type="ECO:0008006" key="3">
    <source>
        <dbReference type="Google" id="ProtNLM"/>
    </source>
</evidence>
<keyword evidence="2" id="KW-1185">Reference proteome</keyword>
<accession>A0ABW7ZCN8</accession>
<sequence length="150" mass="16248">MDTVAYDLLLVTAPLALVLGLILHGVAMAKNGDLAEIEISAGAVVIRPRGILKMLSFRWSIRLRAESIAEVSVIDIENTTPAGMRYGATLFPGLVAGTYMSPEGLTWWLVGRMRPALAIDLHDGPLNQVVVQVREPRAAAAQIRALIRDH</sequence>